<evidence type="ECO:0000313" key="2">
    <source>
        <dbReference type="EMBL" id="CUX19702.1"/>
    </source>
</evidence>
<dbReference type="Proteomes" id="UP000191987">
    <property type="component" value="Unassembled WGS sequence"/>
</dbReference>
<keyword evidence="1" id="KW-0472">Membrane</keyword>
<name>A0A1S7PDB7_9HYPH</name>
<dbReference type="EMBL" id="FBWG01000007">
    <property type="protein sequence ID" value="CUX19702.1"/>
    <property type="molecule type" value="Genomic_DNA"/>
</dbReference>
<protein>
    <submittedName>
        <fullName evidence="2">Uncharacterized protein</fullName>
    </submittedName>
</protein>
<dbReference type="AlphaFoldDB" id="A0A1S7PDB7"/>
<reference evidence="2 3" key="1">
    <citation type="submission" date="2016-01" db="EMBL/GenBank/DDBJ databases">
        <authorList>
            <person name="Oliw E.H."/>
        </authorList>
    </citation>
    <scope>NUCLEOTIDE SEQUENCE [LARGE SCALE GENOMIC DNA]</scope>
    <source>
        <strain evidence="2 3">Zutra 3-1</strain>
    </source>
</reference>
<evidence type="ECO:0000256" key="1">
    <source>
        <dbReference type="SAM" id="Phobius"/>
    </source>
</evidence>
<evidence type="ECO:0000313" key="3">
    <source>
        <dbReference type="Proteomes" id="UP000191987"/>
    </source>
</evidence>
<feature type="transmembrane region" description="Helical" evidence="1">
    <location>
        <begin position="20"/>
        <end position="39"/>
    </location>
</feature>
<keyword evidence="1" id="KW-0812">Transmembrane</keyword>
<organism evidence="2 3">
    <name type="scientific">Agrobacterium deltaense Zutra 3/1</name>
    <dbReference type="NCBI Taxonomy" id="1183427"/>
    <lineage>
        <taxon>Bacteria</taxon>
        <taxon>Pseudomonadati</taxon>
        <taxon>Pseudomonadota</taxon>
        <taxon>Alphaproteobacteria</taxon>
        <taxon>Hyphomicrobiales</taxon>
        <taxon>Rhizobiaceae</taxon>
        <taxon>Rhizobium/Agrobacterium group</taxon>
        <taxon>Agrobacterium</taxon>
    </lineage>
</organism>
<sequence length="44" mass="5032">MGDNRQHEKCRGTPGLDHDVVSLSNSLFLSFYISILYQFSNLNN</sequence>
<gene>
    <name evidence="2" type="ORF">AGR7C_Cc150018</name>
</gene>
<accession>A0A1S7PDB7</accession>
<proteinExistence type="predicted"/>
<keyword evidence="1" id="KW-1133">Transmembrane helix</keyword>